<dbReference type="Gene3D" id="2.40.128.130">
    <property type="entry name" value="Autotransporter beta-domain"/>
    <property type="match status" value="1"/>
</dbReference>
<dbReference type="InterPro" id="IPR012332">
    <property type="entry name" value="Autotransporter_pectin_lyase_C"/>
</dbReference>
<dbReference type="Gene3D" id="2.160.20.20">
    <property type="match status" value="1"/>
</dbReference>
<dbReference type="AlphaFoldDB" id="A0A5E4X5F2"/>
<dbReference type="InterPro" id="IPR005546">
    <property type="entry name" value="Autotransporte_beta"/>
</dbReference>
<evidence type="ECO:0000256" key="1">
    <source>
        <dbReference type="ARBA" id="ARBA00022729"/>
    </source>
</evidence>
<keyword evidence="1 2" id="KW-0732">Signal</keyword>
<dbReference type="InterPro" id="IPR004899">
    <property type="entry name" value="Pertactin_central"/>
</dbReference>
<evidence type="ECO:0000256" key="2">
    <source>
        <dbReference type="SAM" id="SignalP"/>
    </source>
</evidence>
<accession>A0A5E4X5F2</accession>
<dbReference type="Proteomes" id="UP000366819">
    <property type="component" value="Unassembled WGS sequence"/>
</dbReference>
<dbReference type="NCBIfam" id="TIGR01414">
    <property type="entry name" value="autotrans_barl"/>
    <property type="match status" value="1"/>
</dbReference>
<sequence>MKTSKPRTLARHPIAHAVAVCVACLAAQAHAAIVDGVAQTVAAPGNPAETWSVINGGSLTVEPGAATNFITLSTGSTLNMDGATVLQTVGVNSAIQFLNTSGTISNSSVTSTRSTAVALGAAGGSTVQPIVTINNSTLSGVLFGASVGARGVLTINNSTLSANGPDPFQSGVANFASTLVINGGSVTGQNGMWVATGTGGVASTTTLNGTSLTGNAGAGILIQPQNGITDGPTATINIENGTTITGSDGNVIKAVGAMTSTVTVDNSQLTGNVTGDGTAIVDLTLQNNASLTGSLVNLNSLAVNSGGKWNLTANNTVPTVTMNGGTINISGTAAGTGTFHTLTLGTLSGNGDFQMGTNIATHTGDLLAVTGNATGSYQLHIQNTGAEPPQIQPLTVVTTGGGGAAFSLVGGKVDAGVYSYDLRQDGNNWVLMTDPHDPGDPGGPDLTPGAQTVIGISGVAPTVWQGEQAILRTRLGDVRLADQSNSGAWIRTYGKQFHATPVSGVDYRQTQYGVMGGADAVVGKAWGGTWLVGALLGTSHSKLSFDGGSTGGVNSYTAGLYGTWLAATGYYFETVVRYNHFQNDANVIMSDGEGAHGSFGENGVGATFEFGRHMKFNDDWFLEPYAHLSLLRVGGDDFTLTNGMQSSTAHTGSVQLRVGAAFGKTLALSGGGLIQPYLKLALVQEFIKSNQVVVNGIGFNSDLSGTRFEFGAGVTGQVRRNLQIYSEVESSVGRHINQPWGVQLGVRYTF</sequence>
<evidence type="ECO:0000259" key="3">
    <source>
        <dbReference type="PROSITE" id="PS51208"/>
    </source>
</evidence>
<evidence type="ECO:0000313" key="4">
    <source>
        <dbReference type="EMBL" id="VVE31567.1"/>
    </source>
</evidence>
<dbReference type="PANTHER" id="PTHR35037:SF7">
    <property type="entry name" value="AUTOTRANSPORTER"/>
    <property type="match status" value="1"/>
</dbReference>
<reference evidence="4 5" key="1">
    <citation type="submission" date="2019-08" db="EMBL/GenBank/DDBJ databases">
        <authorList>
            <person name="Peeters C."/>
        </authorList>
    </citation>
    <scope>NUCLEOTIDE SEQUENCE [LARGE SCALE GENOMIC DNA]</scope>
    <source>
        <strain evidence="4 5">LMG 31011</strain>
    </source>
</reference>
<dbReference type="SUPFAM" id="SSF103515">
    <property type="entry name" value="Autotransporter"/>
    <property type="match status" value="1"/>
</dbReference>
<dbReference type="SUPFAM" id="SSF51126">
    <property type="entry name" value="Pectin lyase-like"/>
    <property type="match status" value="1"/>
</dbReference>
<feature type="signal peptide" evidence="2">
    <location>
        <begin position="1"/>
        <end position="31"/>
    </location>
</feature>
<dbReference type="GO" id="GO:0019867">
    <property type="term" value="C:outer membrane"/>
    <property type="evidence" value="ECO:0007669"/>
    <property type="project" value="InterPro"/>
</dbReference>
<dbReference type="InterPro" id="IPR006315">
    <property type="entry name" value="OM_autotransptr_brl_dom"/>
</dbReference>
<proteinExistence type="predicted"/>
<dbReference type="PROSITE" id="PS51208">
    <property type="entry name" value="AUTOTRANSPORTER"/>
    <property type="match status" value="1"/>
</dbReference>
<dbReference type="OrthoDB" id="8932702at2"/>
<dbReference type="EMBL" id="CABPSN010000005">
    <property type="protein sequence ID" value="VVE31567.1"/>
    <property type="molecule type" value="Genomic_DNA"/>
</dbReference>
<dbReference type="SMART" id="SM00869">
    <property type="entry name" value="Autotransporter"/>
    <property type="match status" value="1"/>
</dbReference>
<dbReference type="Pfam" id="PF03797">
    <property type="entry name" value="Autotransporter"/>
    <property type="match status" value="1"/>
</dbReference>
<keyword evidence="5" id="KW-1185">Reference proteome</keyword>
<feature type="domain" description="Autotransporter" evidence="3">
    <location>
        <begin position="481"/>
        <end position="750"/>
    </location>
</feature>
<dbReference type="InterPro" id="IPR036709">
    <property type="entry name" value="Autotransporte_beta_dom_sf"/>
</dbReference>
<evidence type="ECO:0000313" key="5">
    <source>
        <dbReference type="Proteomes" id="UP000366819"/>
    </source>
</evidence>
<protein>
    <submittedName>
        <fullName evidence="4">Putative autotransporter</fullName>
    </submittedName>
</protein>
<organism evidence="4 5">
    <name type="scientific">Pandoraea aquatica</name>
    <dbReference type="NCBI Taxonomy" id="2508290"/>
    <lineage>
        <taxon>Bacteria</taxon>
        <taxon>Pseudomonadati</taxon>
        <taxon>Pseudomonadota</taxon>
        <taxon>Betaproteobacteria</taxon>
        <taxon>Burkholderiales</taxon>
        <taxon>Burkholderiaceae</taxon>
        <taxon>Pandoraea</taxon>
    </lineage>
</organism>
<dbReference type="InterPro" id="IPR051551">
    <property type="entry name" value="Autotransporter_adhesion"/>
</dbReference>
<dbReference type="PANTHER" id="PTHR35037">
    <property type="entry name" value="C-TERMINAL REGION OF AIDA-LIKE PROTEIN"/>
    <property type="match status" value="1"/>
</dbReference>
<name>A0A5E4X5F2_9BURK</name>
<dbReference type="InterPro" id="IPR003991">
    <property type="entry name" value="Pertactin_virulence_factor"/>
</dbReference>
<dbReference type="Pfam" id="PF03212">
    <property type="entry name" value="Pertactin"/>
    <property type="match status" value="1"/>
</dbReference>
<dbReference type="PRINTS" id="PR01484">
    <property type="entry name" value="PRTACTNFAMLY"/>
</dbReference>
<feature type="chain" id="PRO_5022872080" evidence="2">
    <location>
        <begin position="32"/>
        <end position="750"/>
    </location>
</feature>
<dbReference type="CDD" id="cd01343">
    <property type="entry name" value="PL1_Passenger_AT"/>
    <property type="match status" value="1"/>
</dbReference>
<dbReference type="InterPro" id="IPR011050">
    <property type="entry name" value="Pectin_lyase_fold/virulence"/>
</dbReference>
<gene>
    <name evidence="4" type="ORF">PAQ31011_03694</name>
</gene>
<dbReference type="RefSeq" id="WP_150577140.1">
    <property type="nucleotide sequence ID" value="NZ_CABPSN010000005.1"/>
</dbReference>